<dbReference type="Gene3D" id="1.10.287.2610">
    <property type="match status" value="1"/>
</dbReference>
<dbReference type="SUPFAM" id="SSF57997">
    <property type="entry name" value="Tropomyosin"/>
    <property type="match status" value="1"/>
</dbReference>
<reference evidence="5" key="1">
    <citation type="journal article" date="2014" name="Int. J. Syst. Evol. Microbiol.">
        <title>Complete genome sequence of Corynebacterium casei LMG S-19264T (=DSM 44701T), isolated from a smear-ripened cheese.</title>
        <authorList>
            <consortium name="US DOE Joint Genome Institute (JGI-PGF)"/>
            <person name="Walter F."/>
            <person name="Albersmeier A."/>
            <person name="Kalinowski J."/>
            <person name="Ruckert C."/>
        </authorList>
    </citation>
    <scope>NUCLEOTIDE SEQUENCE</scope>
    <source>
        <strain evidence="5">CGMCC 1.15958</strain>
    </source>
</reference>
<gene>
    <name evidence="5" type="ORF">GCM10011514_44470</name>
</gene>
<dbReference type="PANTHER" id="PTHR34978">
    <property type="entry name" value="POSSIBLE SENSOR-TRANSDUCER PROTEIN BLAR"/>
    <property type="match status" value="1"/>
</dbReference>
<dbReference type="Gene3D" id="3.30.2010.10">
    <property type="entry name" value="Metalloproteases ('zincins'), catalytic domain"/>
    <property type="match status" value="1"/>
</dbReference>
<keyword evidence="3" id="KW-1133">Transmembrane helix</keyword>
<dbReference type="Pfam" id="PF05569">
    <property type="entry name" value="Peptidase_M56"/>
    <property type="match status" value="1"/>
</dbReference>
<name>A0A917DVX5_9BACT</name>
<dbReference type="AlphaFoldDB" id="A0A917DVX5"/>
<evidence type="ECO:0000256" key="3">
    <source>
        <dbReference type="SAM" id="Phobius"/>
    </source>
</evidence>
<keyword evidence="1" id="KW-0175">Coiled coil</keyword>
<dbReference type="EMBL" id="BMKK01000011">
    <property type="protein sequence ID" value="GGD75644.1"/>
    <property type="molecule type" value="Genomic_DNA"/>
</dbReference>
<evidence type="ECO:0000313" key="5">
    <source>
        <dbReference type="EMBL" id="GGD75644.1"/>
    </source>
</evidence>
<evidence type="ECO:0000259" key="4">
    <source>
        <dbReference type="Pfam" id="PF05569"/>
    </source>
</evidence>
<organism evidence="5 6">
    <name type="scientific">Emticicia aquatilis</name>
    <dbReference type="NCBI Taxonomy" id="1537369"/>
    <lineage>
        <taxon>Bacteria</taxon>
        <taxon>Pseudomonadati</taxon>
        <taxon>Bacteroidota</taxon>
        <taxon>Cytophagia</taxon>
        <taxon>Cytophagales</taxon>
        <taxon>Leadbetterellaceae</taxon>
        <taxon>Emticicia</taxon>
    </lineage>
</organism>
<protein>
    <recommendedName>
        <fullName evidence="4">Peptidase M56 domain-containing protein</fullName>
    </recommendedName>
</protein>
<keyword evidence="6" id="KW-1185">Reference proteome</keyword>
<evidence type="ECO:0000256" key="2">
    <source>
        <dbReference type="SAM" id="MobiDB-lite"/>
    </source>
</evidence>
<feature type="coiled-coil region" evidence="1">
    <location>
        <begin position="461"/>
        <end position="502"/>
    </location>
</feature>
<reference evidence="5" key="2">
    <citation type="submission" date="2020-09" db="EMBL/GenBank/DDBJ databases">
        <authorList>
            <person name="Sun Q."/>
            <person name="Zhou Y."/>
        </authorList>
    </citation>
    <scope>NUCLEOTIDE SEQUENCE</scope>
    <source>
        <strain evidence="5">CGMCC 1.15958</strain>
    </source>
</reference>
<feature type="transmembrane region" description="Helical" evidence="3">
    <location>
        <begin position="48"/>
        <end position="70"/>
    </location>
</feature>
<sequence>MKKLTDIINYNTSSALGWTLIHSIWQGFAILLAFGILYYIFKPSVTRYRLGIGALTLQFVAAIVTFFTVYQPVSPSAALPSNQAFSNFLLNNSNLIFTPKKLSILQQIEFFLQNNLDVFVMIWLVGTTLLLLRLLVGFTHVQSLKVQQVNPISADIQALMNSLLEKTQMPATIKLLESARATVPMTIGWLKPVVLLPVGMASGLTIKQLEAILAHELAHIKRYDYLVNIFQNFVEILFFFHPATWFISGKVRDERENCCDDFAVEICGDSLVLAKALTQVASYQQQPRLAMAFGAKRQTFMDRIKRIIGINDSKPMSYGNWAAVMGMILVVALGITYAQKEIKKDSPTAKDEKSTVSKADAIDNVAPVSVADNVEMPADTSKLDEVEAEMEVLSKEMEKYSKEMEVLSRQMEEKYSRQMEKESEAMQQVQRKFQVPQRKIQDLSIQIQEVSLAMQKIHNKYMDAEKMPADAERKLKDLEKQERVLEKQMHEFEQQMNGIEAEMRPFEKRMQNLSSPMDSLGRLMERYSKPMDSLGKIMEAKGKVLEKLAKEEEARFKKDLESFAEMLYKDGLIKNKKDFEVRLKGEKLLIGLEPQSAAVYEKVWNWVNKTWGSRHKDLQEKDFRITVNGDNVNFSTHGSRNYYRYGSTYPAPPARPSTPRGVEAPTPPAPRNFRSSASEVAPPPPPPTRARTPSTPKPPKPVRVGVVDKNFQITNGLIRDNKGTCSVYVVSEKDGKSIAKAITATLVNDKWTAKGLKVGDKVILKSDVKVKNGDALNLLAINN</sequence>
<evidence type="ECO:0000313" key="6">
    <source>
        <dbReference type="Proteomes" id="UP000609064"/>
    </source>
</evidence>
<evidence type="ECO:0000256" key="1">
    <source>
        <dbReference type="SAM" id="Coils"/>
    </source>
</evidence>
<accession>A0A917DVX5</accession>
<feature type="transmembrane region" description="Helical" evidence="3">
    <location>
        <begin position="318"/>
        <end position="338"/>
    </location>
</feature>
<keyword evidence="3" id="KW-0812">Transmembrane</keyword>
<comment type="caution">
    <text evidence="5">The sequence shown here is derived from an EMBL/GenBank/DDBJ whole genome shotgun (WGS) entry which is preliminary data.</text>
</comment>
<proteinExistence type="predicted"/>
<dbReference type="RefSeq" id="WP_188769570.1">
    <property type="nucleotide sequence ID" value="NZ_BMKK01000011.1"/>
</dbReference>
<keyword evidence="3" id="KW-0472">Membrane</keyword>
<feature type="transmembrane region" description="Helical" evidence="3">
    <location>
        <begin position="118"/>
        <end position="136"/>
    </location>
</feature>
<feature type="coiled-coil region" evidence="1">
    <location>
        <begin position="383"/>
        <end position="432"/>
    </location>
</feature>
<dbReference type="InterPro" id="IPR052173">
    <property type="entry name" value="Beta-lactam_resp_regulator"/>
</dbReference>
<feature type="region of interest" description="Disordered" evidence="2">
    <location>
        <begin position="645"/>
        <end position="701"/>
    </location>
</feature>
<dbReference type="Proteomes" id="UP000609064">
    <property type="component" value="Unassembled WGS sequence"/>
</dbReference>
<feature type="transmembrane region" description="Helical" evidence="3">
    <location>
        <begin position="20"/>
        <end position="41"/>
    </location>
</feature>
<dbReference type="PANTHER" id="PTHR34978:SF3">
    <property type="entry name" value="SLR0241 PROTEIN"/>
    <property type="match status" value="1"/>
</dbReference>
<feature type="domain" description="Peptidase M56" evidence="4">
    <location>
        <begin position="70"/>
        <end position="266"/>
    </location>
</feature>
<dbReference type="CDD" id="cd07341">
    <property type="entry name" value="M56_BlaR1_MecR1_like"/>
    <property type="match status" value="1"/>
</dbReference>
<dbReference type="InterPro" id="IPR008756">
    <property type="entry name" value="Peptidase_M56"/>
</dbReference>